<proteinExistence type="predicted"/>
<dbReference type="EMBL" id="CM041541">
    <property type="protein sequence ID" value="KAI3365741.1"/>
    <property type="molecule type" value="Genomic_DNA"/>
</dbReference>
<protein>
    <submittedName>
        <fullName evidence="1">Uncharacterized protein</fullName>
    </submittedName>
</protein>
<sequence>MPSALSAPICSYVRLASPEKFSGDSVFQWTPKAKEAFRRLKELFTTAPILTVPDPALQFTVEEDASNEGVGAVLSQRSATDNRIHPCAFLSRKLTLAERNYDSHGMSSVNLLSNGLNLSKPSRVGHVRGETGSIDA</sequence>
<accession>A0ACB8WD11</accession>
<organism evidence="1 2">
    <name type="scientific">Scortum barcoo</name>
    <name type="common">barcoo grunter</name>
    <dbReference type="NCBI Taxonomy" id="214431"/>
    <lineage>
        <taxon>Eukaryota</taxon>
        <taxon>Metazoa</taxon>
        <taxon>Chordata</taxon>
        <taxon>Craniata</taxon>
        <taxon>Vertebrata</taxon>
        <taxon>Euteleostomi</taxon>
        <taxon>Actinopterygii</taxon>
        <taxon>Neopterygii</taxon>
        <taxon>Teleostei</taxon>
        <taxon>Neoteleostei</taxon>
        <taxon>Acanthomorphata</taxon>
        <taxon>Eupercaria</taxon>
        <taxon>Centrarchiformes</taxon>
        <taxon>Terapontoidei</taxon>
        <taxon>Terapontidae</taxon>
        <taxon>Scortum</taxon>
    </lineage>
</organism>
<dbReference type="Proteomes" id="UP000831701">
    <property type="component" value="Chromosome 11"/>
</dbReference>
<evidence type="ECO:0000313" key="2">
    <source>
        <dbReference type="Proteomes" id="UP000831701"/>
    </source>
</evidence>
<gene>
    <name evidence="1" type="ORF">L3Q82_000750</name>
</gene>
<keyword evidence="2" id="KW-1185">Reference proteome</keyword>
<evidence type="ECO:0000313" key="1">
    <source>
        <dbReference type="EMBL" id="KAI3365741.1"/>
    </source>
</evidence>
<name>A0ACB8WD11_9TELE</name>
<comment type="caution">
    <text evidence="1">The sequence shown here is derived from an EMBL/GenBank/DDBJ whole genome shotgun (WGS) entry which is preliminary data.</text>
</comment>
<reference evidence="1" key="1">
    <citation type="submission" date="2022-04" db="EMBL/GenBank/DDBJ databases">
        <title>Jade perch genome.</title>
        <authorList>
            <person name="Chao B."/>
        </authorList>
    </citation>
    <scope>NUCLEOTIDE SEQUENCE</scope>
    <source>
        <strain evidence="1">CB-2022</strain>
    </source>
</reference>